<keyword evidence="5" id="KW-0547">Nucleotide-binding</keyword>
<dbReference type="PANTHER" id="PTHR46390">
    <property type="entry name" value="MANNOSE-1-PHOSPHATE GUANYLYLTRANSFERASE"/>
    <property type="match status" value="1"/>
</dbReference>
<name>A0AAP1RGT2_9FLAO</name>
<evidence type="ECO:0000256" key="4">
    <source>
        <dbReference type="ARBA" id="ARBA00022695"/>
    </source>
</evidence>
<gene>
    <name evidence="10" type="ORF">F7645_11455</name>
</gene>
<dbReference type="InterPro" id="IPR054566">
    <property type="entry name" value="ManC/GMP-like_b-helix"/>
</dbReference>
<comment type="similarity">
    <text evidence="1">Belongs to the mannose-6-phosphate isomerase type 2 family.</text>
</comment>
<dbReference type="EMBL" id="WXXV01000019">
    <property type="protein sequence ID" value="MBE7696035.1"/>
    <property type="molecule type" value="Genomic_DNA"/>
</dbReference>
<keyword evidence="6" id="KW-0342">GTP-binding</keyword>
<dbReference type="InterPro" id="IPR049577">
    <property type="entry name" value="GMPP_N"/>
</dbReference>
<feature type="domain" description="MannoseP isomerase/GMP-like beta-helix" evidence="9">
    <location>
        <begin position="298"/>
        <end position="348"/>
    </location>
</feature>
<evidence type="ECO:0000256" key="5">
    <source>
        <dbReference type="ARBA" id="ARBA00022741"/>
    </source>
</evidence>
<organism evidence="10 11">
    <name type="scientific">Tenacibaculum finnmarkense genomovar finnmarkense</name>
    <dbReference type="NCBI Taxonomy" id="1458503"/>
    <lineage>
        <taxon>Bacteria</taxon>
        <taxon>Pseudomonadati</taxon>
        <taxon>Bacteroidota</taxon>
        <taxon>Flavobacteriia</taxon>
        <taxon>Flavobacteriales</taxon>
        <taxon>Flavobacteriaceae</taxon>
        <taxon>Tenacibaculum</taxon>
        <taxon>Tenacibaculum finnmarkense</taxon>
    </lineage>
</organism>
<dbReference type="GO" id="GO:0005525">
    <property type="term" value="F:GTP binding"/>
    <property type="evidence" value="ECO:0007669"/>
    <property type="project" value="UniProtKB-KW"/>
</dbReference>
<evidence type="ECO:0000256" key="3">
    <source>
        <dbReference type="ARBA" id="ARBA00022679"/>
    </source>
</evidence>
<evidence type="ECO:0000256" key="6">
    <source>
        <dbReference type="ARBA" id="ARBA00023134"/>
    </source>
</evidence>
<dbReference type="AlphaFoldDB" id="A0AAP1RGT2"/>
<comment type="caution">
    <text evidence="10">The sequence shown here is derived from an EMBL/GenBank/DDBJ whole genome shotgun (WGS) entry which is preliminary data.</text>
</comment>
<protein>
    <recommendedName>
        <fullName evidence="2">mannose-1-phosphate guanylyltransferase</fullName>
        <ecNumber evidence="2">2.7.7.13</ecNumber>
    </recommendedName>
</protein>
<dbReference type="InterPro" id="IPR051161">
    <property type="entry name" value="Mannose-6P_isomerase_type2"/>
</dbReference>
<evidence type="ECO:0000313" key="10">
    <source>
        <dbReference type="EMBL" id="MBE7696035.1"/>
    </source>
</evidence>
<dbReference type="Pfam" id="PF00483">
    <property type="entry name" value="NTP_transferase"/>
    <property type="match status" value="1"/>
</dbReference>
<dbReference type="InterPro" id="IPR005835">
    <property type="entry name" value="NTP_transferase_dom"/>
</dbReference>
<comment type="catalytic activity">
    <reaction evidence="7">
        <text>alpha-D-mannose 1-phosphate + GTP + H(+) = GDP-alpha-D-mannose + diphosphate</text>
        <dbReference type="Rhea" id="RHEA:15229"/>
        <dbReference type="ChEBI" id="CHEBI:15378"/>
        <dbReference type="ChEBI" id="CHEBI:33019"/>
        <dbReference type="ChEBI" id="CHEBI:37565"/>
        <dbReference type="ChEBI" id="CHEBI:57527"/>
        <dbReference type="ChEBI" id="CHEBI:58409"/>
        <dbReference type="EC" id="2.7.7.13"/>
    </reaction>
</comment>
<evidence type="ECO:0000256" key="2">
    <source>
        <dbReference type="ARBA" id="ARBA00012387"/>
    </source>
</evidence>
<evidence type="ECO:0000259" key="8">
    <source>
        <dbReference type="Pfam" id="PF00483"/>
    </source>
</evidence>
<dbReference type="Pfam" id="PF22640">
    <property type="entry name" value="ManC_GMP_beta-helix"/>
    <property type="match status" value="1"/>
</dbReference>
<dbReference type="Gene3D" id="3.90.550.10">
    <property type="entry name" value="Spore Coat Polysaccharide Biosynthesis Protein SpsA, Chain A"/>
    <property type="match status" value="1"/>
</dbReference>
<evidence type="ECO:0000256" key="1">
    <source>
        <dbReference type="ARBA" id="ARBA00006115"/>
    </source>
</evidence>
<dbReference type="GO" id="GO:0009298">
    <property type="term" value="P:GDP-mannose biosynthetic process"/>
    <property type="evidence" value="ECO:0007669"/>
    <property type="project" value="TreeGrafter"/>
</dbReference>
<evidence type="ECO:0000259" key="9">
    <source>
        <dbReference type="Pfam" id="PF22640"/>
    </source>
</evidence>
<dbReference type="FunFam" id="3.90.550.10:FF:000046">
    <property type="entry name" value="Mannose-1-phosphate guanylyltransferase (GDP)"/>
    <property type="match status" value="1"/>
</dbReference>
<dbReference type="PANTHER" id="PTHR46390:SF1">
    <property type="entry name" value="MANNOSE-1-PHOSPHATE GUANYLYLTRANSFERASE"/>
    <property type="match status" value="1"/>
</dbReference>
<feature type="domain" description="Nucleotidyl transferase" evidence="8">
    <location>
        <begin position="7"/>
        <end position="289"/>
    </location>
</feature>
<proteinExistence type="inferred from homology"/>
<accession>A0AAP1RGT2</accession>
<keyword evidence="11" id="KW-1185">Reference proteome</keyword>
<keyword evidence="3" id="KW-0808">Transferase</keyword>
<dbReference type="SUPFAM" id="SSF53448">
    <property type="entry name" value="Nucleotide-diphospho-sugar transferases"/>
    <property type="match status" value="1"/>
</dbReference>
<evidence type="ECO:0000256" key="7">
    <source>
        <dbReference type="ARBA" id="ARBA00047343"/>
    </source>
</evidence>
<dbReference type="EC" id="2.7.7.13" evidence="2"/>
<reference evidence="10 11" key="1">
    <citation type="journal article" date="2020" name="Int. J. Syst. Evol. Microbiol.">
        <title>Tenacibaculum piscium sp. nov., isolated from skin ulcers of sea-farmed fish, and description of Tenacibaculum finnmarkense sp. nov. with subdivision into genomovars finnmarkense and ulcerans.</title>
        <authorList>
            <person name="Olsen A.B."/>
            <person name="Spilsberg B."/>
            <person name="Nilsen H.K."/>
            <person name="Lagesen K."/>
            <person name="Gulla S."/>
            <person name="Avendano-Herrera R."/>
            <person name="Irgang R."/>
            <person name="Duchaud E."/>
            <person name="Colquhoun D.J."/>
        </authorList>
    </citation>
    <scope>NUCLEOTIDE SEQUENCE [LARGE SCALE GENOMIC DNA]</scope>
    <source>
        <strain evidence="10 11">TNO037</strain>
    </source>
</reference>
<dbReference type="CDD" id="cd02509">
    <property type="entry name" value="GDP-M1P_Guanylyltransferase"/>
    <property type="match status" value="1"/>
</dbReference>
<dbReference type="InterPro" id="IPR029044">
    <property type="entry name" value="Nucleotide-diphossugar_trans"/>
</dbReference>
<keyword evidence="4 10" id="KW-0548">Nucleotidyltransferase</keyword>
<dbReference type="Proteomes" id="UP000806077">
    <property type="component" value="Unassembled WGS sequence"/>
</dbReference>
<evidence type="ECO:0000313" key="11">
    <source>
        <dbReference type="Proteomes" id="UP000806077"/>
    </source>
</evidence>
<dbReference type="RefSeq" id="WP_101955212.1">
    <property type="nucleotide sequence ID" value="NZ_JAJHTL010000021.1"/>
</dbReference>
<sequence length="360" mass="40647">MNNNYYAVIMAGGVGSRFWPVSTQEYPKQFHDMLGTGESLIQRTFNRINQLIPAQNILISTNECYQELVLKQLSKTSKQQLLLEPTMRNTAPCILYAALKIYAQNPDAVLLIAPSDHWIEDEIEFLKNIKTSFEASEKNDILMTLGIEPDAPNTGYGYIKFEENSLEDSGVKKVKNFTEKPNLETAKEFLKSGDYLWNAGIFIWSAKSILKAFKEHLPEMFAVLNTDKKVYNTDLEADFIKKNYEKCENISIDYGIMEPSNNVHTLPVNFGWNDLGTWGSLYNKLAKDSQQNAVVGANAVFKDASGNMIRTQSGKKIIVQGLNDFIIVEKDDVILICPKKDEQDIKQISALATAKFSKLN</sequence>
<dbReference type="GO" id="GO:0004475">
    <property type="term" value="F:mannose-1-phosphate guanylyltransferase (GTP) activity"/>
    <property type="evidence" value="ECO:0007669"/>
    <property type="project" value="UniProtKB-EC"/>
</dbReference>
<dbReference type="SUPFAM" id="SSF159283">
    <property type="entry name" value="Guanosine diphospho-D-mannose pyrophosphorylase/mannose-6-phosphate isomerase linker domain"/>
    <property type="match status" value="1"/>
</dbReference>